<keyword evidence="2" id="KW-1133">Transmembrane helix</keyword>
<dbReference type="GO" id="GO:0009898">
    <property type="term" value="C:cytoplasmic side of plasma membrane"/>
    <property type="evidence" value="ECO:0007669"/>
    <property type="project" value="UniProtKB-ARBA"/>
</dbReference>
<accession>A0A1I7ZR70</accession>
<dbReference type="PANTHER" id="PTHR10264:SF28">
    <property type="entry name" value="BAND 7 DOMAIN-CONTAINING PROTEIN"/>
    <property type="match status" value="1"/>
</dbReference>
<dbReference type="Proteomes" id="UP000095287">
    <property type="component" value="Unplaced"/>
</dbReference>
<dbReference type="Pfam" id="PF01145">
    <property type="entry name" value="Band_7"/>
    <property type="match status" value="1"/>
</dbReference>
<feature type="domain" description="Band 7" evidence="3">
    <location>
        <begin position="102"/>
        <end position="265"/>
    </location>
</feature>
<dbReference type="InterPro" id="IPR003033">
    <property type="entry name" value="SCP2_sterol-bd_dom"/>
</dbReference>
<dbReference type="Gene3D" id="3.30.479.30">
    <property type="entry name" value="Band 7 domain"/>
    <property type="match status" value="1"/>
</dbReference>
<proteinExistence type="inferred from homology"/>
<dbReference type="SUPFAM" id="SSF117892">
    <property type="entry name" value="Band 7/SPFH domain"/>
    <property type="match status" value="1"/>
</dbReference>
<reference evidence="5" key="1">
    <citation type="submission" date="2016-11" db="UniProtKB">
        <authorList>
            <consortium name="WormBaseParasite"/>
        </authorList>
    </citation>
    <scope>IDENTIFICATION</scope>
</reference>
<dbReference type="InterPro" id="IPR001972">
    <property type="entry name" value="Stomatin_HflK_fam"/>
</dbReference>
<name>A0A1I7ZR70_9BILA</name>
<evidence type="ECO:0000313" key="4">
    <source>
        <dbReference type="Proteomes" id="UP000095287"/>
    </source>
</evidence>
<dbReference type="FunFam" id="3.30.479.30:FF:000004">
    <property type="entry name" value="Putative membrane protease family, stomatin"/>
    <property type="match status" value="1"/>
</dbReference>
<dbReference type="InterPro" id="IPR043202">
    <property type="entry name" value="Band-7_stomatin-like"/>
</dbReference>
<dbReference type="PANTHER" id="PTHR10264">
    <property type="entry name" value="BAND 7 PROTEIN-RELATED"/>
    <property type="match status" value="1"/>
</dbReference>
<evidence type="ECO:0000256" key="1">
    <source>
        <dbReference type="ARBA" id="ARBA00008164"/>
    </source>
</evidence>
<keyword evidence="4" id="KW-1185">Reference proteome</keyword>
<dbReference type="Pfam" id="PF02036">
    <property type="entry name" value="SCP2"/>
    <property type="match status" value="1"/>
</dbReference>
<feature type="transmembrane region" description="Helical" evidence="2">
    <location>
        <begin position="82"/>
        <end position="102"/>
    </location>
</feature>
<protein>
    <submittedName>
        <fullName evidence="5">PHB domain-containing protein</fullName>
    </submittedName>
</protein>
<evidence type="ECO:0000259" key="3">
    <source>
        <dbReference type="SMART" id="SM00244"/>
    </source>
</evidence>
<sequence>MRYSSLSQDDDAVPGDQQQDRFNIYQSAFTYADYGDVDNMGYQGPGRHRTHQGSRYQRFTYSNLPQSEPFEGSTGDQSPIEIIFIILSFALFICTLPLSLLFSIKIVSNFERLVVLRLGRAQKLRGPGTTFVLPCIDRCTKVDVRVNAFNVPPLQIITADRGLVELGASVYLKVDDPLMAVCSVRDTKQNIRTLACTMLHRYVSKLRVSDISSGHKRRVLTDDFKRELHEFTTSWGVHITEVELSDVKVLQEGENQAMNALSQVMKSEIGTQIINTIGSHVQELTQQMATETAMPPVPTLPQEETQPESVIGTEHSPKQDEVDVDTLVTQINLVIDMNLVALIGKVFQIECEEFGDFYLDVKSGQGHAERGHHGSPDVTLKLSKYTFFQLVREKISPMQAYMSGSLKVQGGVNDAIQLKYIAERLKHLV</sequence>
<organism evidence="4 5">
    <name type="scientific">Steinernema glaseri</name>
    <dbReference type="NCBI Taxonomy" id="37863"/>
    <lineage>
        <taxon>Eukaryota</taxon>
        <taxon>Metazoa</taxon>
        <taxon>Ecdysozoa</taxon>
        <taxon>Nematoda</taxon>
        <taxon>Chromadorea</taxon>
        <taxon>Rhabditida</taxon>
        <taxon>Tylenchina</taxon>
        <taxon>Panagrolaimomorpha</taxon>
        <taxon>Strongyloidoidea</taxon>
        <taxon>Steinernematidae</taxon>
        <taxon>Steinernema</taxon>
    </lineage>
</organism>
<keyword evidence="2" id="KW-0472">Membrane</keyword>
<evidence type="ECO:0000313" key="5">
    <source>
        <dbReference type="WBParaSite" id="L893_g28727.t1"/>
    </source>
</evidence>
<dbReference type="SMART" id="SM00244">
    <property type="entry name" value="PHB"/>
    <property type="match status" value="1"/>
</dbReference>
<dbReference type="Gene3D" id="3.30.1050.10">
    <property type="entry name" value="SCP2 sterol-binding domain"/>
    <property type="match status" value="1"/>
</dbReference>
<evidence type="ECO:0000256" key="2">
    <source>
        <dbReference type="SAM" id="Phobius"/>
    </source>
</evidence>
<keyword evidence="2" id="KW-0812">Transmembrane</keyword>
<comment type="similarity">
    <text evidence="1">Belongs to the band 7/mec-2 family.</text>
</comment>
<dbReference type="SUPFAM" id="SSF55718">
    <property type="entry name" value="SCP-like"/>
    <property type="match status" value="1"/>
</dbReference>
<dbReference type="InterPro" id="IPR036013">
    <property type="entry name" value="Band_7/SPFH_dom_sf"/>
</dbReference>
<dbReference type="WBParaSite" id="L893_g28727.t1">
    <property type="protein sequence ID" value="L893_g28727.t1"/>
    <property type="gene ID" value="L893_g28727"/>
</dbReference>
<dbReference type="AlphaFoldDB" id="A0A1I7ZR70"/>
<dbReference type="PRINTS" id="PR00721">
    <property type="entry name" value="STOMATIN"/>
</dbReference>
<dbReference type="InterPro" id="IPR036527">
    <property type="entry name" value="SCP2_sterol-bd_dom_sf"/>
</dbReference>
<dbReference type="InterPro" id="IPR001107">
    <property type="entry name" value="Band_7"/>
</dbReference>